<dbReference type="Gene3D" id="3.30.1330.40">
    <property type="entry name" value="RutC-like"/>
    <property type="match status" value="1"/>
</dbReference>
<dbReference type="Pfam" id="PF14588">
    <property type="entry name" value="YjgF_endoribonc"/>
    <property type="match status" value="1"/>
</dbReference>
<reference evidence="2 3" key="1">
    <citation type="submission" date="2017-09" db="EMBL/GenBank/DDBJ databases">
        <authorList>
            <person name="Ehlers B."/>
            <person name="Leendertz F.H."/>
        </authorList>
    </citation>
    <scope>NUCLEOTIDE SEQUENCE [LARGE SCALE GENOMIC DNA]</scope>
    <source>
        <strain evidence="2 3">DSM 18289</strain>
    </source>
</reference>
<dbReference type="AlphaFoldDB" id="A0A285PME0"/>
<organism evidence="2 3">
    <name type="scientific">Cohaesibacter gelatinilyticus</name>
    <dbReference type="NCBI Taxonomy" id="372072"/>
    <lineage>
        <taxon>Bacteria</taxon>
        <taxon>Pseudomonadati</taxon>
        <taxon>Pseudomonadota</taxon>
        <taxon>Alphaproteobacteria</taxon>
        <taxon>Hyphomicrobiales</taxon>
        <taxon>Cohaesibacteraceae</taxon>
    </lineage>
</organism>
<dbReference type="InterPro" id="IPR035959">
    <property type="entry name" value="RutC-like_sf"/>
</dbReference>
<feature type="domain" description="Endoribonuclease L-PSP/chorismate mutase-like" evidence="1">
    <location>
        <begin position="35"/>
        <end position="161"/>
    </location>
</feature>
<gene>
    <name evidence="2" type="ORF">SAMN06265368_4165</name>
</gene>
<dbReference type="RefSeq" id="WP_170956191.1">
    <property type="nucleotide sequence ID" value="NZ_OBEL01000006.1"/>
</dbReference>
<name>A0A285PME0_9HYPH</name>
<protein>
    <submittedName>
        <fullName evidence="2">Enamine deaminase RidA, house cleaning of reactive enamine intermediates, YjgF/YER057c/UK114 family</fullName>
    </submittedName>
</protein>
<dbReference type="PANTHER" id="PTHR43760:SF1">
    <property type="entry name" value="ENDORIBONUCLEASE L-PSP_CHORISMATE MUTASE-LIKE DOMAIN-CONTAINING PROTEIN"/>
    <property type="match status" value="1"/>
</dbReference>
<keyword evidence="3" id="KW-1185">Reference proteome</keyword>
<accession>A0A285PME0</accession>
<sequence>MTEARYSDQMNCAEVEGALDKLIATLPQPEGTKYPYDLVAIEGLTVFLAGQVPKQNGALAHVGKVGGEVSPDEAVQSARICAQQALSWFHVCAGGLHNLQRVLRITCYVAHDDSFSDISSIADGASNFLIEALSDRGRHARSVIGVKSLPRNAPVLIEMTASLKSPQPQTF</sequence>
<evidence type="ECO:0000313" key="3">
    <source>
        <dbReference type="Proteomes" id="UP000219439"/>
    </source>
</evidence>
<dbReference type="EMBL" id="OBEL01000006">
    <property type="protein sequence ID" value="SNZ21051.1"/>
    <property type="molecule type" value="Genomic_DNA"/>
</dbReference>
<dbReference type="InterPro" id="IPR013813">
    <property type="entry name" value="Endoribo_LPSP/chorism_mut-like"/>
</dbReference>
<proteinExistence type="predicted"/>
<evidence type="ECO:0000313" key="2">
    <source>
        <dbReference type="EMBL" id="SNZ21051.1"/>
    </source>
</evidence>
<evidence type="ECO:0000259" key="1">
    <source>
        <dbReference type="Pfam" id="PF14588"/>
    </source>
</evidence>
<dbReference type="PANTHER" id="PTHR43760">
    <property type="entry name" value="ENDORIBONUCLEASE-RELATED"/>
    <property type="match status" value="1"/>
</dbReference>
<dbReference type="Proteomes" id="UP000219439">
    <property type="component" value="Unassembled WGS sequence"/>
</dbReference>
<dbReference type="CDD" id="cd02199">
    <property type="entry name" value="YjgF_YER057c_UK114_like_1"/>
    <property type="match status" value="1"/>
</dbReference>
<dbReference type="SUPFAM" id="SSF55298">
    <property type="entry name" value="YjgF-like"/>
    <property type="match status" value="1"/>
</dbReference>